<reference evidence="1" key="1">
    <citation type="journal article" date="2014" name="Int. J. Syst. Evol. Microbiol.">
        <title>Complete genome sequence of Corynebacterium casei LMG S-19264T (=DSM 44701T), isolated from a smear-ripened cheese.</title>
        <authorList>
            <consortium name="US DOE Joint Genome Institute (JGI-PGF)"/>
            <person name="Walter F."/>
            <person name="Albersmeier A."/>
            <person name="Kalinowski J."/>
            <person name="Ruckert C."/>
        </authorList>
    </citation>
    <scope>NUCLEOTIDE SEQUENCE</scope>
    <source>
        <strain evidence="1">JCM 14359</strain>
    </source>
</reference>
<keyword evidence="2" id="KW-1185">Reference proteome</keyword>
<dbReference type="SUPFAM" id="SSF52402">
    <property type="entry name" value="Adenine nucleotide alpha hydrolases-like"/>
    <property type="match status" value="2"/>
</dbReference>
<sequence length="237" mass="26340">MLDDPTLLIPVDASEPDDPALELVELLRPLRIVVLGYYPVPDQAAPQQLSEEYEDEATAALEACARRFADAGVEVESVLVFTRDRVQTVDRVGNEYGCDAVLTTGAVGSLNHILVSLKDETNMFRVLEVVRLVMMAGDPEVTLFHAESVERGSARSELYLRGATDWLVDRGLDRDAITWVEPTAETQESELRELAGDHDFIVLGESEPSVRERVVGDLSNRVHDRTGKPVLTVRRER</sequence>
<dbReference type="RefSeq" id="WP_188786957.1">
    <property type="nucleotide sequence ID" value="NZ_BMOC01000009.1"/>
</dbReference>
<evidence type="ECO:0008006" key="3">
    <source>
        <dbReference type="Google" id="ProtNLM"/>
    </source>
</evidence>
<accession>A0A830EGH1</accession>
<dbReference type="InterPro" id="IPR014729">
    <property type="entry name" value="Rossmann-like_a/b/a_fold"/>
</dbReference>
<evidence type="ECO:0000313" key="1">
    <source>
        <dbReference type="EMBL" id="GGJ07648.1"/>
    </source>
</evidence>
<comment type="caution">
    <text evidence="1">The sequence shown here is derived from an EMBL/GenBank/DDBJ whole genome shotgun (WGS) entry which is preliminary data.</text>
</comment>
<dbReference type="Proteomes" id="UP000653099">
    <property type="component" value="Unassembled WGS sequence"/>
</dbReference>
<dbReference type="Gene3D" id="3.40.50.620">
    <property type="entry name" value="HUPs"/>
    <property type="match status" value="2"/>
</dbReference>
<dbReference type="AlphaFoldDB" id="A0A830EGH1"/>
<gene>
    <name evidence="1" type="ORF">GCM10008995_16890</name>
</gene>
<proteinExistence type="predicted"/>
<protein>
    <recommendedName>
        <fullName evidence="3">Universal stress protein</fullName>
    </recommendedName>
</protein>
<name>A0A830EGH1_9EURY</name>
<evidence type="ECO:0000313" key="2">
    <source>
        <dbReference type="Proteomes" id="UP000653099"/>
    </source>
</evidence>
<dbReference type="EMBL" id="BMOC01000009">
    <property type="protein sequence ID" value="GGJ07648.1"/>
    <property type="molecule type" value="Genomic_DNA"/>
</dbReference>
<reference evidence="1" key="2">
    <citation type="submission" date="2020-09" db="EMBL/GenBank/DDBJ databases">
        <authorList>
            <person name="Sun Q."/>
            <person name="Ohkuma M."/>
        </authorList>
    </citation>
    <scope>NUCLEOTIDE SEQUENCE</scope>
    <source>
        <strain evidence="1">JCM 14359</strain>
    </source>
</reference>
<dbReference type="OrthoDB" id="157328at2157"/>
<organism evidence="1 2">
    <name type="scientific">Halobellus salinus</name>
    <dbReference type="NCBI Taxonomy" id="931585"/>
    <lineage>
        <taxon>Archaea</taxon>
        <taxon>Methanobacteriati</taxon>
        <taxon>Methanobacteriota</taxon>
        <taxon>Stenosarchaea group</taxon>
        <taxon>Halobacteria</taxon>
        <taxon>Halobacteriales</taxon>
        <taxon>Haloferacaceae</taxon>
        <taxon>Halobellus</taxon>
    </lineage>
</organism>